<accession>A0A1M5AZ14</accession>
<dbReference type="Proteomes" id="UP000184327">
    <property type="component" value="Unassembled WGS sequence"/>
</dbReference>
<sequence length="85" mass="9327">MIDAVSVRTTRVPAVDAQGQPVILERQTILQHRAGKDVEMGHQYHYDNSHVSEESNGILVVLATGEELRLCPEASDETRDGADLS</sequence>
<protein>
    <submittedName>
        <fullName evidence="1">Uncharacterized protein</fullName>
    </submittedName>
</protein>
<evidence type="ECO:0000313" key="1">
    <source>
        <dbReference type="EMBL" id="SHF35450.1"/>
    </source>
</evidence>
<dbReference type="STRING" id="1122156.SAMN02745117_01784"/>
<proteinExistence type="predicted"/>
<keyword evidence="2" id="KW-1185">Reference proteome</keyword>
<dbReference type="RefSeq" id="WP_073356343.1">
    <property type="nucleotide sequence ID" value="NZ_FQUZ01000019.1"/>
</dbReference>
<gene>
    <name evidence="1" type="ORF">SAMN02745117_01784</name>
</gene>
<name>A0A1M5AZ14_9BURK</name>
<dbReference type="OrthoDB" id="9898048at2"/>
<dbReference type="AlphaFoldDB" id="A0A1M5AZ14"/>
<reference evidence="1 2" key="1">
    <citation type="submission" date="2016-11" db="EMBL/GenBank/DDBJ databases">
        <authorList>
            <person name="Jaros S."/>
            <person name="Januszkiewicz K."/>
            <person name="Wedrychowicz H."/>
        </authorList>
    </citation>
    <scope>NUCLEOTIDE SEQUENCE [LARGE SCALE GENOMIC DNA]</scope>
    <source>
        <strain evidence="1 2">DSM 16112</strain>
    </source>
</reference>
<evidence type="ECO:0000313" key="2">
    <source>
        <dbReference type="Proteomes" id="UP000184327"/>
    </source>
</evidence>
<organism evidence="1 2">
    <name type="scientific">Lampropedia hyalina DSM 16112</name>
    <dbReference type="NCBI Taxonomy" id="1122156"/>
    <lineage>
        <taxon>Bacteria</taxon>
        <taxon>Pseudomonadati</taxon>
        <taxon>Pseudomonadota</taxon>
        <taxon>Betaproteobacteria</taxon>
        <taxon>Burkholderiales</taxon>
        <taxon>Comamonadaceae</taxon>
        <taxon>Lampropedia</taxon>
    </lineage>
</organism>
<dbReference type="EMBL" id="FQUZ01000019">
    <property type="protein sequence ID" value="SHF35450.1"/>
    <property type="molecule type" value="Genomic_DNA"/>
</dbReference>